<dbReference type="RefSeq" id="WP_343904771.1">
    <property type="nucleotide sequence ID" value="NZ_BAAAJE010000001.1"/>
</dbReference>
<dbReference type="Gene3D" id="3.40.1610.10">
    <property type="entry name" value="CV3147-like domain"/>
    <property type="match status" value="1"/>
</dbReference>
<evidence type="ECO:0000313" key="3">
    <source>
        <dbReference type="EMBL" id="GAA1125553.1"/>
    </source>
</evidence>
<dbReference type="InterPro" id="IPR010318">
    <property type="entry name" value="S-Me-THD_N"/>
</dbReference>
<sequence>MSPPASRTLRAADLEALAVGLCLLGSGGAGDPQPFASVLRSQLGSGELVLHAPGGLGGASVVPVGMVGATSVFTEKLPHGGEFGAAVAATGRWTGAAPDAVMGIETAGLNGVTALVAALRLELPYVDADLAGRGLPRLDQLTWVTAQLPLTPCALAFPGGHTLLVDSASATEVERTIRAALAGTGGWAALALPPSPAALLDETACVGTLGRALELGRAHGSLRVLADAAEVAEVLGGEVLGEGRVHDVLRHSAGGGLQPESSVTVLDRNGPVLRIETENEFLMVLVDGEPRATVPDLICLLDRRTNRPLAVDALRRGDEVFVVVLPAPAWWLAPGRLDRVSPAAFAIDSPPLLLGGRP</sequence>
<keyword evidence="4" id="KW-1185">Reference proteome</keyword>
<dbReference type="EMBL" id="BAAAJE010000001">
    <property type="protein sequence ID" value="GAA1125553.1"/>
    <property type="molecule type" value="Genomic_DNA"/>
</dbReference>
<protein>
    <submittedName>
        <fullName evidence="3">DUF917 domain-containing protein</fullName>
    </submittedName>
</protein>
<dbReference type="InterPro" id="IPR027479">
    <property type="entry name" value="S-Me-THD_N_sf"/>
</dbReference>
<name>A0ABN1U6S6_9ACTN</name>
<dbReference type="InterPro" id="IPR048350">
    <property type="entry name" value="S-Me-THD-like_C"/>
</dbReference>
<feature type="domain" description="S-Me-THD-like C-terminal" evidence="2">
    <location>
        <begin position="170"/>
        <end position="348"/>
    </location>
</feature>
<reference evidence="3 4" key="1">
    <citation type="journal article" date="2019" name="Int. J. Syst. Evol. Microbiol.">
        <title>The Global Catalogue of Microorganisms (GCM) 10K type strain sequencing project: providing services to taxonomists for standard genome sequencing and annotation.</title>
        <authorList>
            <consortium name="The Broad Institute Genomics Platform"/>
            <consortium name="The Broad Institute Genome Sequencing Center for Infectious Disease"/>
            <person name="Wu L."/>
            <person name="Ma J."/>
        </authorList>
    </citation>
    <scope>NUCLEOTIDE SEQUENCE [LARGE SCALE GENOMIC DNA]</scope>
    <source>
        <strain evidence="3 4">JCM 11813</strain>
    </source>
</reference>
<comment type="caution">
    <text evidence="3">The sequence shown here is derived from an EMBL/GenBank/DDBJ whole genome shotgun (WGS) entry which is preliminary data.</text>
</comment>
<organism evidence="3 4">
    <name type="scientific">Nocardioides aquiterrae</name>
    <dbReference type="NCBI Taxonomy" id="203799"/>
    <lineage>
        <taxon>Bacteria</taxon>
        <taxon>Bacillati</taxon>
        <taxon>Actinomycetota</taxon>
        <taxon>Actinomycetes</taxon>
        <taxon>Propionibacteriales</taxon>
        <taxon>Nocardioidaceae</taxon>
        <taxon>Nocardioides</taxon>
    </lineage>
</organism>
<gene>
    <name evidence="3" type="ORF">GCM10009606_01570</name>
</gene>
<dbReference type="Gene3D" id="2.40.390.10">
    <property type="entry name" value="CV3147-like"/>
    <property type="match status" value="1"/>
</dbReference>
<dbReference type="InterPro" id="IPR024071">
    <property type="entry name" value="S-Me-THD_C_sf"/>
</dbReference>
<proteinExistence type="predicted"/>
<evidence type="ECO:0000259" key="2">
    <source>
        <dbReference type="Pfam" id="PF20906"/>
    </source>
</evidence>
<evidence type="ECO:0000259" key="1">
    <source>
        <dbReference type="Pfam" id="PF06032"/>
    </source>
</evidence>
<dbReference type="Proteomes" id="UP001499979">
    <property type="component" value="Unassembled WGS sequence"/>
</dbReference>
<evidence type="ECO:0000313" key="4">
    <source>
        <dbReference type="Proteomes" id="UP001499979"/>
    </source>
</evidence>
<feature type="domain" description="S-Me-THD N-terminal" evidence="1">
    <location>
        <begin position="13"/>
        <end position="166"/>
    </location>
</feature>
<accession>A0ABN1U6S6</accession>
<dbReference type="Pfam" id="PF20906">
    <property type="entry name" value="S-Me-THD_C"/>
    <property type="match status" value="1"/>
</dbReference>
<dbReference type="SUPFAM" id="SSF160991">
    <property type="entry name" value="CV3147-like"/>
    <property type="match status" value="1"/>
</dbReference>
<dbReference type="Pfam" id="PF06032">
    <property type="entry name" value="S-Me-THD_N"/>
    <property type="match status" value="1"/>
</dbReference>